<gene>
    <name evidence="3" type="ORF">EJ08DRAFT_682903</name>
</gene>
<feature type="transmembrane region" description="Helical" evidence="1">
    <location>
        <begin position="63"/>
        <end position="85"/>
    </location>
</feature>
<evidence type="ECO:0000313" key="4">
    <source>
        <dbReference type="Proteomes" id="UP000800235"/>
    </source>
</evidence>
<keyword evidence="2" id="KW-0732">Signal</keyword>
<dbReference type="Proteomes" id="UP000800235">
    <property type="component" value="Unassembled WGS sequence"/>
</dbReference>
<protein>
    <submittedName>
        <fullName evidence="3">Uncharacterized protein</fullName>
    </submittedName>
</protein>
<proteinExistence type="predicted"/>
<dbReference type="AlphaFoldDB" id="A0A9P4NH60"/>
<sequence>MSLLFFLVILNIHFHNIYSFIFTCEFSSQRRYDIELPHQDISHPTIFNHSLSMRSTCQTDECTAVSISIIAACGLLVLTLFILYLRRRTERRIAAQIARKESDENYVRLRNIEDAIALEQSSVKAHETGRTTTVIGEMEGEGGRHFVELDVQGRGPVVELDVQGRSPVEMDGEGSRRGGRMV</sequence>
<organism evidence="3 4">
    <name type="scientific">Tothia fuscella</name>
    <dbReference type="NCBI Taxonomy" id="1048955"/>
    <lineage>
        <taxon>Eukaryota</taxon>
        <taxon>Fungi</taxon>
        <taxon>Dikarya</taxon>
        <taxon>Ascomycota</taxon>
        <taxon>Pezizomycotina</taxon>
        <taxon>Dothideomycetes</taxon>
        <taxon>Pleosporomycetidae</taxon>
        <taxon>Venturiales</taxon>
        <taxon>Cylindrosympodiaceae</taxon>
        <taxon>Tothia</taxon>
    </lineage>
</organism>
<keyword evidence="1" id="KW-0472">Membrane</keyword>
<feature type="signal peptide" evidence="2">
    <location>
        <begin position="1"/>
        <end position="19"/>
    </location>
</feature>
<name>A0A9P4NH60_9PEZI</name>
<evidence type="ECO:0000313" key="3">
    <source>
        <dbReference type="EMBL" id="KAF2421526.1"/>
    </source>
</evidence>
<evidence type="ECO:0000256" key="2">
    <source>
        <dbReference type="SAM" id="SignalP"/>
    </source>
</evidence>
<comment type="caution">
    <text evidence="3">The sequence shown here is derived from an EMBL/GenBank/DDBJ whole genome shotgun (WGS) entry which is preliminary data.</text>
</comment>
<accession>A0A9P4NH60</accession>
<evidence type="ECO:0000256" key="1">
    <source>
        <dbReference type="SAM" id="Phobius"/>
    </source>
</evidence>
<keyword evidence="1" id="KW-1133">Transmembrane helix</keyword>
<reference evidence="3" key="1">
    <citation type="journal article" date="2020" name="Stud. Mycol.">
        <title>101 Dothideomycetes genomes: a test case for predicting lifestyles and emergence of pathogens.</title>
        <authorList>
            <person name="Haridas S."/>
            <person name="Albert R."/>
            <person name="Binder M."/>
            <person name="Bloem J."/>
            <person name="Labutti K."/>
            <person name="Salamov A."/>
            <person name="Andreopoulos B."/>
            <person name="Baker S."/>
            <person name="Barry K."/>
            <person name="Bills G."/>
            <person name="Bluhm B."/>
            <person name="Cannon C."/>
            <person name="Castanera R."/>
            <person name="Culley D."/>
            <person name="Daum C."/>
            <person name="Ezra D."/>
            <person name="Gonzalez J."/>
            <person name="Henrissat B."/>
            <person name="Kuo A."/>
            <person name="Liang C."/>
            <person name="Lipzen A."/>
            <person name="Lutzoni F."/>
            <person name="Magnuson J."/>
            <person name="Mondo S."/>
            <person name="Nolan M."/>
            <person name="Ohm R."/>
            <person name="Pangilinan J."/>
            <person name="Park H.-J."/>
            <person name="Ramirez L."/>
            <person name="Alfaro M."/>
            <person name="Sun H."/>
            <person name="Tritt A."/>
            <person name="Yoshinaga Y."/>
            <person name="Zwiers L.-H."/>
            <person name="Turgeon B."/>
            <person name="Goodwin S."/>
            <person name="Spatafora J."/>
            <person name="Crous P."/>
            <person name="Grigoriev I."/>
        </authorList>
    </citation>
    <scope>NUCLEOTIDE SEQUENCE</scope>
    <source>
        <strain evidence="3">CBS 130266</strain>
    </source>
</reference>
<keyword evidence="1" id="KW-0812">Transmembrane</keyword>
<feature type="chain" id="PRO_5040199816" evidence="2">
    <location>
        <begin position="20"/>
        <end position="182"/>
    </location>
</feature>
<dbReference type="EMBL" id="MU007097">
    <property type="protein sequence ID" value="KAF2421526.1"/>
    <property type="molecule type" value="Genomic_DNA"/>
</dbReference>
<keyword evidence="4" id="KW-1185">Reference proteome</keyword>